<accession>A0ABS5B359</accession>
<evidence type="ECO:0000313" key="2">
    <source>
        <dbReference type="Proteomes" id="UP001519296"/>
    </source>
</evidence>
<keyword evidence="2" id="KW-1185">Reference proteome</keyword>
<comment type="caution">
    <text evidence="1">The sequence shown here is derived from an EMBL/GenBank/DDBJ whole genome shotgun (WGS) entry which is preliminary data.</text>
</comment>
<name>A0ABS5B359_9STRE</name>
<dbReference type="Proteomes" id="UP001519296">
    <property type="component" value="Unassembled WGS sequence"/>
</dbReference>
<gene>
    <name evidence="1" type="ORF">C4K46_04825</name>
</gene>
<protein>
    <recommendedName>
        <fullName evidence="3">DUF402 domain-containing protein</fullName>
    </recommendedName>
</protein>
<organism evidence="1 2">
    <name type="scientific">Streptococcus oricebi</name>
    <dbReference type="NCBI Taxonomy" id="1547447"/>
    <lineage>
        <taxon>Bacteria</taxon>
        <taxon>Bacillati</taxon>
        <taxon>Bacillota</taxon>
        <taxon>Bacilli</taxon>
        <taxon>Lactobacillales</taxon>
        <taxon>Streptococcaceae</taxon>
        <taxon>Streptococcus</taxon>
    </lineage>
</organism>
<dbReference type="RefSeq" id="WP_209627737.1">
    <property type="nucleotide sequence ID" value="NZ_PRDG01000002.1"/>
</dbReference>
<evidence type="ECO:0000313" key="1">
    <source>
        <dbReference type="EMBL" id="MBP2623259.1"/>
    </source>
</evidence>
<proteinExistence type="predicted"/>
<reference evidence="1 2" key="1">
    <citation type="submission" date="2018-02" db="EMBL/GenBank/DDBJ databases">
        <title>Draft genome sequence of Streptococcus oricebi CCUG 70868T type strain.</title>
        <authorList>
            <person name="Mendez V."/>
            <person name="Salva-Serra F."/>
            <person name="Jaen-Luchoro D."/>
            <person name="Gonzales-Siles L."/>
            <person name="Karlsson R."/>
            <person name="Engstrom-Jakobsson H."/>
            <person name="Busquets A."/>
            <person name="Gomila M."/>
            <person name="Pineiro-Iglesias B."/>
            <person name="Bennasar-Figueras A."/>
            <person name="Seeger M."/>
            <person name="Moore E."/>
        </authorList>
    </citation>
    <scope>NUCLEOTIDE SEQUENCE [LARGE SCALE GENOMIC DNA]</scope>
    <source>
        <strain evidence="1 2">CCUG 70868</strain>
    </source>
</reference>
<sequence>MGFVKESPIPADGVELLKEHGMYTGRVERVSRWATEREIYLTCIDSGGLADEFANTYGMLFEGYDIYFVVLRFWTVKDWVFEDKKVVEPAETALDIQDLVIPPELASRRDEVLEAIEEGMTALLVDTIATINKIF</sequence>
<evidence type="ECO:0008006" key="3">
    <source>
        <dbReference type="Google" id="ProtNLM"/>
    </source>
</evidence>
<dbReference type="EMBL" id="PRDG01000002">
    <property type="protein sequence ID" value="MBP2623259.1"/>
    <property type="molecule type" value="Genomic_DNA"/>
</dbReference>